<dbReference type="Pfam" id="PF00027">
    <property type="entry name" value="cNMP_binding"/>
    <property type="match status" value="1"/>
</dbReference>
<keyword evidence="3" id="KW-1185">Reference proteome</keyword>
<dbReference type="InterPro" id="IPR018490">
    <property type="entry name" value="cNMP-bd_dom_sf"/>
</dbReference>
<organism evidence="2 3">
    <name type="scientific">Lacrimispora xylanisolvens</name>
    <dbReference type="NCBI Taxonomy" id="384636"/>
    <lineage>
        <taxon>Bacteria</taxon>
        <taxon>Bacillati</taxon>
        <taxon>Bacillota</taxon>
        <taxon>Clostridia</taxon>
        <taxon>Lachnospirales</taxon>
        <taxon>Lachnospiraceae</taxon>
        <taxon>Lacrimispora</taxon>
    </lineage>
</organism>
<dbReference type="CDD" id="cd00038">
    <property type="entry name" value="CAP_ED"/>
    <property type="match status" value="1"/>
</dbReference>
<name>A0A2S6HZ56_9FIRM</name>
<proteinExistence type="predicted"/>
<protein>
    <submittedName>
        <fullName evidence="2">CRP-like cAMP-binding protein</fullName>
    </submittedName>
</protein>
<dbReference type="InterPro" id="IPR000595">
    <property type="entry name" value="cNMP-bd_dom"/>
</dbReference>
<feature type="domain" description="Cyclic nucleotide-binding" evidence="1">
    <location>
        <begin position="1"/>
        <end position="107"/>
    </location>
</feature>
<accession>A0A2S6HZ56</accession>
<dbReference type="PROSITE" id="PS50042">
    <property type="entry name" value="CNMP_BINDING_3"/>
    <property type="match status" value="1"/>
</dbReference>
<dbReference type="InterPro" id="IPR014710">
    <property type="entry name" value="RmlC-like_jellyroll"/>
</dbReference>
<dbReference type="EMBL" id="PTJA01000001">
    <property type="protein sequence ID" value="PPK83350.1"/>
    <property type="molecule type" value="Genomic_DNA"/>
</dbReference>
<dbReference type="RefSeq" id="WP_170072146.1">
    <property type="nucleotide sequence ID" value="NZ_PTJA01000001.1"/>
</dbReference>
<gene>
    <name evidence="2" type="ORF">BXY41_101413</name>
</gene>
<dbReference type="SUPFAM" id="SSF51206">
    <property type="entry name" value="cAMP-binding domain-like"/>
    <property type="match status" value="1"/>
</dbReference>
<dbReference type="Gene3D" id="2.60.120.10">
    <property type="entry name" value="Jelly Rolls"/>
    <property type="match status" value="1"/>
</dbReference>
<evidence type="ECO:0000313" key="3">
    <source>
        <dbReference type="Proteomes" id="UP000237749"/>
    </source>
</evidence>
<reference evidence="2 3" key="1">
    <citation type="submission" date="2018-02" db="EMBL/GenBank/DDBJ databases">
        <title>Genomic Encyclopedia of Archaeal and Bacterial Type Strains, Phase II (KMG-II): from individual species to whole genera.</title>
        <authorList>
            <person name="Goeker M."/>
        </authorList>
    </citation>
    <scope>NUCLEOTIDE SEQUENCE [LARGE SCALE GENOMIC DNA]</scope>
    <source>
        <strain evidence="2 3">DSM 3808</strain>
    </source>
</reference>
<dbReference type="Proteomes" id="UP000237749">
    <property type="component" value="Unassembled WGS sequence"/>
</dbReference>
<dbReference type="AlphaFoldDB" id="A0A2S6HZ56"/>
<evidence type="ECO:0000313" key="2">
    <source>
        <dbReference type="EMBL" id="PPK83350.1"/>
    </source>
</evidence>
<evidence type="ECO:0000259" key="1">
    <source>
        <dbReference type="PROSITE" id="PS50042"/>
    </source>
</evidence>
<sequence>MDLKDSYIYEFIKERNIGDISLKSCKKGSVITDGADDRIHVIFLLEGAIKVVTTSIEGKQILIDEVCENSFSGHISKVRGQNFFATVIAKTNCIYLDFPDKVFDELMKNQDFACFFYKSTSDRVYLMYRKLLAKELFSQEEMIAYYLLSKADKEDLVALSKYYICEAMGISRRNFYNIINRFYKNGWVKKEGMCVRIIRGDELERVSNRMRWFFAESSI</sequence>
<comment type="caution">
    <text evidence="2">The sequence shown here is derived from an EMBL/GenBank/DDBJ whole genome shotgun (WGS) entry which is preliminary data.</text>
</comment>